<name>A0A2Z6ZRT6_9LAMI</name>
<dbReference type="Proteomes" id="UP000250235">
    <property type="component" value="Unassembled WGS sequence"/>
</dbReference>
<proteinExistence type="predicted"/>
<protein>
    <submittedName>
        <fullName evidence="1">Uncharacterized protein</fullName>
    </submittedName>
</protein>
<dbReference type="EMBL" id="KV215220">
    <property type="protein sequence ID" value="KZT75619.1"/>
    <property type="molecule type" value="Genomic_DNA"/>
</dbReference>
<accession>A0A2Z6ZRT6</accession>
<organism evidence="1 2">
    <name type="scientific">Dorcoceras hygrometricum</name>
    <dbReference type="NCBI Taxonomy" id="472368"/>
    <lineage>
        <taxon>Eukaryota</taxon>
        <taxon>Viridiplantae</taxon>
        <taxon>Streptophyta</taxon>
        <taxon>Embryophyta</taxon>
        <taxon>Tracheophyta</taxon>
        <taxon>Spermatophyta</taxon>
        <taxon>Magnoliopsida</taxon>
        <taxon>eudicotyledons</taxon>
        <taxon>Gunneridae</taxon>
        <taxon>Pentapetalae</taxon>
        <taxon>asterids</taxon>
        <taxon>lamiids</taxon>
        <taxon>Lamiales</taxon>
        <taxon>Gesneriaceae</taxon>
        <taxon>Didymocarpoideae</taxon>
        <taxon>Trichosporeae</taxon>
        <taxon>Loxocarpinae</taxon>
        <taxon>Dorcoceras</taxon>
    </lineage>
</organism>
<reference evidence="1 2" key="1">
    <citation type="journal article" date="2015" name="Proc. Natl. Acad. Sci. U.S.A.">
        <title>The resurrection genome of Boea hygrometrica: A blueprint for survival of dehydration.</title>
        <authorList>
            <person name="Xiao L."/>
            <person name="Yang G."/>
            <person name="Zhang L."/>
            <person name="Yang X."/>
            <person name="Zhao S."/>
            <person name="Ji Z."/>
            <person name="Zhou Q."/>
            <person name="Hu M."/>
            <person name="Wang Y."/>
            <person name="Chen M."/>
            <person name="Xu Y."/>
            <person name="Jin H."/>
            <person name="Xiao X."/>
            <person name="Hu G."/>
            <person name="Bao F."/>
            <person name="Hu Y."/>
            <person name="Wan P."/>
            <person name="Li L."/>
            <person name="Deng X."/>
            <person name="Kuang T."/>
            <person name="Xiang C."/>
            <person name="Zhu J.K."/>
            <person name="Oliver M.J."/>
            <person name="He Y."/>
        </authorList>
    </citation>
    <scope>NUCLEOTIDE SEQUENCE [LARGE SCALE GENOMIC DNA]</scope>
    <source>
        <strain evidence="2">cv. XS01</strain>
    </source>
</reference>
<gene>
    <name evidence="1" type="ORF">F511_47356</name>
</gene>
<keyword evidence="2" id="KW-1185">Reference proteome</keyword>
<dbReference type="AlphaFoldDB" id="A0A2Z6ZRT6"/>
<evidence type="ECO:0000313" key="1">
    <source>
        <dbReference type="EMBL" id="KZT75619.1"/>
    </source>
</evidence>
<sequence>MWAAGHLSKVFRWELSLRISRSKVQLVVLCRDRNLLLSPNNQDSNHVNHLGLEDLLDLSLWDHSKLK</sequence>
<evidence type="ECO:0000313" key="2">
    <source>
        <dbReference type="Proteomes" id="UP000250235"/>
    </source>
</evidence>